<name>A0AAE0YLG0_9GAST</name>
<evidence type="ECO:0000313" key="3">
    <source>
        <dbReference type="Proteomes" id="UP001283361"/>
    </source>
</evidence>
<protein>
    <submittedName>
        <fullName evidence="2">Uncharacterized protein</fullName>
    </submittedName>
</protein>
<comment type="caution">
    <text evidence="2">The sequence shown here is derived from an EMBL/GenBank/DDBJ whole genome shotgun (WGS) entry which is preliminary data.</text>
</comment>
<dbReference type="EMBL" id="JAWDGP010005934">
    <property type="protein sequence ID" value="KAK3749633.1"/>
    <property type="molecule type" value="Genomic_DNA"/>
</dbReference>
<keyword evidence="3" id="KW-1185">Reference proteome</keyword>
<feature type="transmembrane region" description="Helical" evidence="1">
    <location>
        <begin position="46"/>
        <end position="69"/>
    </location>
</feature>
<keyword evidence="1" id="KW-0812">Transmembrane</keyword>
<keyword evidence="1" id="KW-1133">Transmembrane helix</keyword>
<evidence type="ECO:0000313" key="2">
    <source>
        <dbReference type="EMBL" id="KAK3749633.1"/>
    </source>
</evidence>
<reference evidence="2" key="1">
    <citation type="journal article" date="2023" name="G3 (Bethesda)">
        <title>A reference genome for the long-term kleptoplast-retaining sea slug Elysia crispata morphotype clarki.</title>
        <authorList>
            <person name="Eastman K.E."/>
            <person name="Pendleton A.L."/>
            <person name="Shaikh M.A."/>
            <person name="Suttiyut T."/>
            <person name="Ogas R."/>
            <person name="Tomko P."/>
            <person name="Gavelis G."/>
            <person name="Widhalm J.R."/>
            <person name="Wisecaver J.H."/>
        </authorList>
    </citation>
    <scope>NUCLEOTIDE SEQUENCE</scope>
    <source>
        <strain evidence="2">ECLA1</strain>
    </source>
</reference>
<organism evidence="2 3">
    <name type="scientific">Elysia crispata</name>
    <name type="common">lettuce slug</name>
    <dbReference type="NCBI Taxonomy" id="231223"/>
    <lineage>
        <taxon>Eukaryota</taxon>
        <taxon>Metazoa</taxon>
        <taxon>Spiralia</taxon>
        <taxon>Lophotrochozoa</taxon>
        <taxon>Mollusca</taxon>
        <taxon>Gastropoda</taxon>
        <taxon>Heterobranchia</taxon>
        <taxon>Euthyneura</taxon>
        <taxon>Panpulmonata</taxon>
        <taxon>Sacoglossa</taxon>
        <taxon>Placobranchoidea</taxon>
        <taxon>Plakobranchidae</taxon>
        <taxon>Elysia</taxon>
    </lineage>
</organism>
<dbReference type="Proteomes" id="UP001283361">
    <property type="component" value="Unassembled WGS sequence"/>
</dbReference>
<dbReference type="AlphaFoldDB" id="A0AAE0YLG0"/>
<gene>
    <name evidence="2" type="ORF">RRG08_049147</name>
</gene>
<proteinExistence type="predicted"/>
<evidence type="ECO:0000256" key="1">
    <source>
        <dbReference type="SAM" id="Phobius"/>
    </source>
</evidence>
<sequence>MLYFYKQRPAMSKFRTLEDGIGKFYGTVFSPYESTKSSSWTKNGTIISAVLVVAVIAVSAAFALGSFLWRGRLSS</sequence>
<accession>A0AAE0YLG0</accession>
<keyword evidence="1" id="KW-0472">Membrane</keyword>